<evidence type="ECO:0000313" key="3">
    <source>
        <dbReference type="Proteomes" id="UP000298652"/>
    </source>
</evidence>
<reference evidence="2" key="1">
    <citation type="submission" date="2019-03" db="EMBL/GenBank/DDBJ databases">
        <title>WGS assembly of Setaria viridis.</title>
        <authorList>
            <person name="Huang P."/>
            <person name="Jenkins J."/>
            <person name="Grimwood J."/>
            <person name="Barry K."/>
            <person name="Healey A."/>
            <person name="Mamidi S."/>
            <person name="Sreedasyam A."/>
            <person name="Shu S."/>
            <person name="Feldman M."/>
            <person name="Wu J."/>
            <person name="Yu Y."/>
            <person name="Chen C."/>
            <person name="Johnson J."/>
            <person name="Rokhsar D."/>
            <person name="Baxter I."/>
            <person name="Schmutz J."/>
            <person name="Brutnell T."/>
            <person name="Kellogg E."/>
        </authorList>
    </citation>
    <scope>NUCLEOTIDE SEQUENCE [LARGE SCALE GENOMIC DNA]</scope>
</reference>
<dbReference type="EMBL" id="CM016552">
    <property type="protein sequence ID" value="TKW41240.1"/>
    <property type="molecule type" value="Genomic_DNA"/>
</dbReference>
<protein>
    <submittedName>
        <fullName evidence="2">Uncharacterized protein</fullName>
    </submittedName>
</protein>
<proteinExistence type="predicted"/>
<name>A0A4U6WEJ4_SETVI</name>
<dbReference type="Gramene" id="TKW41240">
    <property type="protein sequence ID" value="TKW41240"/>
    <property type="gene ID" value="SEVIR_1G301500v2"/>
</dbReference>
<evidence type="ECO:0000313" key="2">
    <source>
        <dbReference type="EMBL" id="TKW41240.1"/>
    </source>
</evidence>
<dbReference type="Proteomes" id="UP000298652">
    <property type="component" value="Chromosome 1"/>
</dbReference>
<feature type="region of interest" description="Disordered" evidence="1">
    <location>
        <begin position="1"/>
        <end position="31"/>
    </location>
</feature>
<feature type="region of interest" description="Disordered" evidence="1">
    <location>
        <begin position="121"/>
        <end position="145"/>
    </location>
</feature>
<sequence>MHGAHDPSRSTPAGDAPICNGPPQPQRANPRRAPPLILARWLCPYSRAVLCFGGSSACTTMVMAPASPPVQRPDSPPAPVPVAGPPIRMAPLDPNPAFWARYRMGLERLLDFLGLGLGGRPESPSPSFGDWIDDGRSKPQTVDEE</sequence>
<evidence type="ECO:0000256" key="1">
    <source>
        <dbReference type="SAM" id="MobiDB-lite"/>
    </source>
</evidence>
<accession>A0A4U6WEJ4</accession>
<keyword evidence="3" id="KW-1185">Reference proteome</keyword>
<dbReference type="AlphaFoldDB" id="A0A4U6WEJ4"/>
<organism evidence="2 3">
    <name type="scientific">Setaria viridis</name>
    <name type="common">Green bristlegrass</name>
    <name type="synonym">Setaria italica subsp. viridis</name>
    <dbReference type="NCBI Taxonomy" id="4556"/>
    <lineage>
        <taxon>Eukaryota</taxon>
        <taxon>Viridiplantae</taxon>
        <taxon>Streptophyta</taxon>
        <taxon>Embryophyta</taxon>
        <taxon>Tracheophyta</taxon>
        <taxon>Spermatophyta</taxon>
        <taxon>Magnoliopsida</taxon>
        <taxon>Liliopsida</taxon>
        <taxon>Poales</taxon>
        <taxon>Poaceae</taxon>
        <taxon>PACMAD clade</taxon>
        <taxon>Panicoideae</taxon>
        <taxon>Panicodae</taxon>
        <taxon>Paniceae</taxon>
        <taxon>Cenchrinae</taxon>
        <taxon>Setaria</taxon>
    </lineage>
</organism>
<gene>
    <name evidence="2" type="ORF">SEVIR_1G301500v2</name>
</gene>